<reference evidence="3" key="1">
    <citation type="journal article" date="2019" name="Int. J. Syst. Evol. Microbiol.">
        <title>The Global Catalogue of Microorganisms (GCM) 10K type strain sequencing project: providing services to taxonomists for standard genome sequencing and annotation.</title>
        <authorList>
            <consortium name="The Broad Institute Genomics Platform"/>
            <consortium name="The Broad Institute Genome Sequencing Center for Infectious Disease"/>
            <person name="Wu L."/>
            <person name="Ma J."/>
        </authorList>
    </citation>
    <scope>NUCLEOTIDE SEQUENCE [LARGE SCALE GENOMIC DNA]</scope>
    <source>
        <strain evidence="3">IBRC-M 10490</strain>
    </source>
</reference>
<dbReference type="RefSeq" id="WP_378557839.1">
    <property type="nucleotide sequence ID" value="NZ_JBHSDL010000007.1"/>
</dbReference>
<dbReference type="Proteomes" id="UP001595844">
    <property type="component" value="Unassembled WGS sequence"/>
</dbReference>
<comment type="caution">
    <text evidence="2">The sequence shown here is derived from an EMBL/GenBank/DDBJ whole genome shotgun (WGS) entry which is preliminary data.</text>
</comment>
<sequence>MTAHRSAQIARLSATVVAGTASLCLTVAAGAYIANNMSDLGTQLAQEPAAPVVTPGLDPHRPVRDDVAPRRSSAGVIELAVSSERSPSWDDQPAAASAHRAEALADGSDPAVAPPAGELRIGDTYVGAQIAPARTDVVAFTVDTNVVNVAAERLGITTTEPAGVTALRTEVDTSRGAVRFVLSDPGLGEHTLSVERARQPSGEATRTAVAPEPPSEVESAVVGV</sequence>
<evidence type="ECO:0000256" key="1">
    <source>
        <dbReference type="SAM" id="MobiDB-lite"/>
    </source>
</evidence>
<feature type="region of interest" description="Disordered" evidence="1">
    <location>
        <begin position="81"/>
        <end position="116"/>
    </location>
</feature>
<name>A0ABV8VGT4_9NOCA</name>
<evidence type="ECO:0000313" key="3">
    <source>
        <dbReference type="Proteomes" id="UP001595844"/>
    </source>
</evidence>
<keyword evidence="3" id="KW-1185">Reference proteome</keyword>
<proteinExistence type="predicted"/>
<organism evidence="2 3">
    <name type="scientific">Nocardia halotolerans</name>
    <dbReference type="NCBI Taxonomy" id="1755878"/>
    <lineage>
        <taxon>Bacteria</taxon>
        <taxon>Bacillati</taxon>
        <taxon>Actinomycetota</taxon>
        <taxon>Actinomycetes</taxon>
        <taxon>Mycobacteriales</taxon>
        <taxon>Nocardiaceae</taxon>
        <taxon>Nocardia</taxon>
    </lineage>
</organism>
<dbReference type="EMBL" id="JBHSDL010000007">
    <property type="protein sequence ID" value="MFC4373925.1"/>
    <property type="molecule type" value="Genomic_DNA"/>
</dbReference>
<accession>A0ABV8VGT4</accession>
<feature type="region of interest" description="Disordered" evidence="1">
    <location>
        <begin position="191"/>
        <end position="224"/>
    </location>
</feature>
<gene>
    <name evidence="2" type="ORF">ACFO5K_07390</name>
</gene>
<evidence type="ECO:0000313" key="2">
    <source>
        <dbReference type="EMBL" id="MFC4373925.1"/>
    </source>
</evidence>
<protein>
    <submittedName>
        <fullName evidence="2">Uncharacterized protein</fullName>
    </submittedName>
</protein>